<dbReference type="AlphaFoldDB" id="A0A7X2IQL4"/>
<evidence type="ECO:0000313" key="3">
    <source>
        <dbReference type="EMBL" id="MRV74199.1"/>
    </source>
</evidence>
<gene>
    <name evidence="3" type="ORF">GJ700_21040</name>
</gene>
<name>A0A7X2IQL4_9BURK</name>
<dbReference type="InterPro" id="IPR013424">
    <property type="entry name" value="Ice-binding_C"/>
</dbReference>
<evidence type="ECO:0000259" key="2">
    <source>
        <dbReference type="Pfam" id="PF07589"/>
    </source>
</evidence>
<reference evidence="3 4" key="1">
    <citation type="submission" date="2019-11" db="EMBL/GenBank/DDBJ databases">
        <title>Novel species isolated from a subtropical stream in China.</title>
        <authorList>
            <person name="Lu H."/>
        </authorList>
    </citation>
    <scope>NUCLEOTIDE SEQUENCE [LARGE SCALE GENOMIC DNA]</scope>
    <source>
        <strain evidence="3 4">FT92W</strain>
    </source>
</reference>
<evidence type="ECO:0000313" key="4">
    <source>
        <dbReference type="Proteomes" id="UP000446768"/>
    </source>
</evidence>
<keyword evidence="1" id="KW-0732">Signal</keyword>
<proteinExistence type="predicted"/>
<organism evidence="3 4">
    <name type="scientific">Pseudoduganella rivuli</name>
    <dbReference type="NCBI Taxonomy" id="2666085"/>
    <lineage>
        <taxon>Bacteria</taxon>
        <taxon>Pseudomonadati</taxon>
        <taxon>Pseudomonadota</taxon>
        <taxon>Betaproteobacteria</taxon>
        <taxon>Burkholderiales</taxon>
        <taxon>Oxalobacteraceae</taxon>
        <taxon>Telluria group</taxon>
        <taxon>Pseudoduganella</taxon>
    </lineage>
</organism>
<dbReference type="Proteomes" id="UP000446768">
    <property type="component" value="Unassembled WGS sequence"/>
</dbReference>
<keyword evidence="4" id="KW-1185">Reference proteome</keyword>
<sequence length="250" mass="25978">MIRTRSILKSAMATAVFGATLWAPAAQASITSVVDFNTITPIALNGNESVQMGDYMLTAKASPIAQLFGMDAEAGSGMTIKAGDAACTILACPDSASQYYAGTNDGSVNFGSAFNDFQISALNFAFVGPLAGLPDASYGQLILTGMKVGGGIITASRNFAGQNANGDFMFDHWDLGTDWAQTHLESLSISSCIFTDTSCINSVDEPAGNMAQFAIDDLQLTTVPEPGSIALLMLGAAGMGMASRRRRAAK</sequence>
<protein>
    <submittedName>
        <fullName evidence="3">PEP-CTERM sorting domain-containing protein</fullName>
    </submittedName>
</protein>
<feature type="signal peptide" evidence="1">
    <location>
        <begin position="1"/>
        <end position="28"/>
    </location>
</feature>
<dbReference type="Pfam" id="PF07589">
    <property type="entry name" value="PEP-CTERM"/>
    <property type="match status" value="1"/>
</dbReference>
<dbReference type="RefSeq" id="WP_154377536.1">
    <property type="nucleotide sequence ID" value="NZ_WKJJ01000013.1"/>
</dbReference>
<dbReference type="EMBL" id="WKJJ01000013">
    <property type="protein sequence ID" value="MRV74199.1"/>
    <property type="molecule type" value="Genomic_DNA"/>
</dbReference>
<dbReference type="NCBIfam" id="NF038120">
    <property type="entry name" value="PEP_CTERM_QFxxD"/>
    <property type="match status" value="1"/>
</dbReference>
<evidence type="ECO:0000256" key="1">
    <source>
        <dbReference type="SAM" id="SignalP"/>
    </source>
</evidence>
<comment type="caution">
    <text evidence="3">The sequence shown here is derived from an EMBL/GenBank/DDBJ whole genome shotgun (WGS) entry which is preliminary data.</text>
</comment>
<feature type="chain" id="PRO_5031558601" evidence="1">
    <location>
        <begin position="29"/>
        <end position="250"/>
    </location>
</feature>
<dbReference type="NCBIfam" id="TIGR02595">
    <property type="entry name" value="PEP_CTERM"/>
    <property type="match status" value="1"/>
</dbReference>
<feature type="domain" description="Ice-binding protein C-terminal" evidence="2">
    <location>
        <begin position="222"/>
        <end position="246"/>
    </location>
</feature>
<accession>A0A7X2IQL4</accession>